<protein>
    <recommendedName>
        <fullName evidence="6">Aromatic amino acid beta-eliminating lyase/threonine aldolase domain-containing protein</fullName>
    </recommendedName>
</protein>
<dbReference type="SUPFAM" id="SSF53383">
    <property type="entry name" value="PLP-dependent transferases"/>
    <property type="match status" value="1"/>
</dbReference>
<evidence type="ECO:0000256" key="5">
    <source>
        <dbReference type="PIRSR" id="PIRSR017617-1"/>
    </source>
</evidence>
<feature type="domain" description="Aromatic amino acid beta-eliminating lyase/threonine aldolase" evidence="6">
    <location>
        <begin position="3"/>
        <end position="112"/>
    </location>
</feature>
<dbReference type="eggNOG" id="KOG1368">
    <property type="taxonomic scope" value="Eukaryota"/>
</dbReference>
<dbReference type="InterPro" id="IPR015422">
    <property type="entry name" value="PyrdxlP-dep_Trfase_small"/>
</dbReference>
<dbReference type="Gene3D" id="3.90.1150.10">
    <property type="entry name" value="Aspartate Aminotransferase, domain 1"/>
    <property type="match status" value="1"/>
</dbReference>
<evidence type="ECO:0000313" key="8">
    <source>
        <dbReference type="Proteomes" id="UP000008063"/>
    </source>
</evidence>
<dbReference type="GO" id="GO:0005829">
    <property type="term" value="C:cytosol"/>
    <property type="evidence" value="ECO:0007669"/>
    <property type="project" value="TreeGrafter"/>
</dbReference>
<sequence length="372" mass="41107">MFSYAIRSSLGDDVYFEPSTAALEEHIAQLAGKEAGIFLPTGTMSNQIALRTLLEQPPYSVLCDVRSHVYRFEAGGLAFHSGAHSTPVIPSNGHHLTLEDIEDHVILSSDVHVWVFYILFVVLLYLKSFASAPTRVITLENTLNGTIIPQNEIYMISEFARSKKIKMHLDGARIWHVAAETNTSIRELCSPFDSVSLCLSKGLGAPIGTCLVGTKPFIRKARWFRKLLGAGMRQTGFLAGAAAYALANNFQLLPRVHALAKHMQQGLEKLGVGILSPAETCMVFYDPDPIGVEYWEVVERAAQLPNPIKLNGSRLVMHIQTSPQAVSDFLQLMKTLKEEKILAGWDPKNLVVAKKKKLITDVYIKAVKPLAL</sequence>
<dbReference type="FunFam" id="3.40.640.10:FF:000030">
    <property type="entry name" value="Low-specificity L-threonine aldolase"/>
    <property type="match status" value="1"/>
</dbReference>
<keyword evidence="3" id="KW-0663">Pyridoxal phosphate</keyword>
<dbReference type="HOGENOM" id="CLU_029381_1_1_1"/>
<dbReference type="InParanoid" id="F8PV46"/>
<dbReference type="Proteomes" id="UP000008063">
    <property type="component" value="Unassembled WGS sequence"/>
</dbReference>
<dbReference type="InterPro" id="IPR015421">
    <property type="entry name" value="PyrdxlP-dep_Trfase_major"/>
</dbReference>
<dbReference type="AlphaFoldDB" id="F8PV46"/>
<reference evidence="8" key="1">
    <citation type="journal article" date="2011" name="Science">
        <title>The plant cell wall-decomposing machinery underlies the functional diversity of forest fungi.</title>
        <authorList>
            <person name="Eastwood D.C."/>
            <person name="Floudas D."/>
            <person name="Binder M."/>
            <person name="Majcherczyk A."/>
            <person name="Schneider P."/>
            <person name="Aerts A."/>
            <person name="Asiegbu F.O."/>
            <person name="Baker S.E."/>
            <person name="Barry K."/>
            <person name="Bendiksby M."/>
            <person name="Blumentritt M."/>
            <person name="Coutinho P.M."/>
            <person name="Cullen D."/>
            <person name="de Vries R.P."/>
            <person name="Gathman A."/>
            <person name="Goodell B."/>
            <person name="Henrissat B."/>
            <person name="Ihrmark K."/>
            <person name="Kauserud H."/>
            <person name="Kohler A."/>
            <person name="LaButti K."/>
            <person name="Lapidus A."/>
            <person name="Lavin J.L."/>
            <person name="Lee Y.-H."/>
            <person name="Lindquist E."/>
            <person name="Lilly W."/>
            <person name="Lucas S."/>
            <person name="Morin E."/>
            <person name="Murat C."/>
            <person name="Oguiza J.A."/>
            <person name="Park J."/>
            <person name="Pisabarro A.G."/>
            <person name="Riley R."/>
            <person name="Rosling A."/>
            <person name="Salamov A."/>
            <person name="Schmidt O."/>
            <person name="Schmutz J."/>
            <person name="Skrede I."/>
            <person name="Stenlid J."/>
            <person name="Wiebenga A."/>
            <person name="Xie X."/>
            <person name="Kuees U."/>
            <person name="Hibbett D.S."/>
            <person name="Hoffmeister D."/>
            <person name="Hoegberg N."/>
            <person name="Martin F."/>
            <person name="Grigoriev I.V."/>
            <person name="Watkinson S.C."/>
        </authorList>
    </citation>
    <scope>NUCLEOTIDE SEQUENCE [LARGE SCALE GENOMIC DNA]</scope>
    <source>
        <strain evidence="8">strain S7.3</strain>
    </source>
</reference>
<dbReference type="STRING" id="936435.F8PV46"/>
<dbReference type="FunCoup" id="F8PV46">
    <property type="interactions" value="324"/>
</dbReference>
<evidence type="ECO:0000259" key="6">
    <source>
        <dbReference type="Pfam" id="PF01212"/>
    </source>
</evidence>
<comment type="cofactor">
    <cofactor evidence="1">
        <name>pyridoxal 5'-phosphate</name>
        <dbReference type="ChEBI" id="CHEBI:597326"/>
    </cofactor>
</comment>
<proteinExistence type="inferred from homology"/>
<dbReference type="OMA" id="MRQTGFM"/>
<dbReference type="GO" id="GO:0008732">
    <property type="term" value="F:L-allo-threonine aldolase activity"/>
    <property type="evidence" value="ECO:0007669"/>
    <property type="project" value="TreeGrafter"/>
</dbReference>
<dbReference type="InterPro" id="IPR023603">
    <property type="entry name" value="Low_specificity_L-TA-like"/>
</dbReference>
<dbReference type="InterPro" id="IPR015424">
    <property type="entry name" value="PyrdxlP-dep_Trfase"/>
</dbReference>
<evidence type="ECO:0000256" key="1">
    <source>
        <dbReference type="ARBA" id="ARBA00001933"/>
    </source>
</evidence>
<dbReference type="PIRSF" id="PIRSF017617">
    <property type="entry name" value="Thr_aldolase"/>
    <property type="match status" value="1"/>
</dbReference>
<evidence type="ECO:0000313" key="7">
    <source>
        <dbReference type="EMBL" id="EGO00498.1"/>
    </source>
</evidence>
<dbReference type="GO" id="GO:0006567">
    <property type="term" value="P:L-threonine catabolic process"/>
    <property type="evidence" value="ECO:0007669"/>
    <property type="project" value="TreeGrafter"/>
</dbReference>
<keyword evidence="8" id="KW-1185">Reference proteome</keyword>
<evidence type="ECO:0000256" key="2">
    <source>
        <dbReference type="ARBA" id="ARBA00006966"/>
    </source>
</evidence>
<dbReference type="PANTHER" id="PTHR48097:SF9">
    <property type="entry name" value="L-THREONINE ALDOLASE"/>
    <property type="match status" value="1"/>
</dbReference>
<feature type="modified residue" description="N6-(pyridoxal phosphate)lysine" evidence="5">
    <location>
        <position position="201"/>
    </location>
</feature>
<organism evidence="8">
    <name type="scientific">Serpula lacrymans var. lacrymans (strain S7.3)</name>
    <name type="common">Dry rot fungus</name>
    <dbReference type="NCBI Taxonomy" id="936435"/>
    <lineage>
        <taxon>Eukaryota</taxon>
        <taxon>Fungi</taxon>
        <taxon>Dikarya</taxon>
        <taxon>Basidiomycota</taxon>
        <taxon>Agaricomycotina</taxon>
        <taxon>Agaricomycetes</taxon>
        <taxon>Agaricomycetidae</taxon>
        <taxon>Boletales</taxon>
        <taxon>Coniophorineae</taxon>
        <taxon>Serpulaceae</taxon>
        <taxon>Serpula</taxon>
    </lineage>
</organism>
<dbReference type="InterPro" id="IPR001597">
    <property type="entry name" value="ArAA_b-elim_lyase/Thr_aldolase"/>
</dbReference>
<feature type="domain" description="Aromatic amino acid beta-eliminating lyase/threonine aldolase" evidence="6">
    <location>
        <begin position="132"/>
        <end position="285"/>
    </location>
</feature>
<gene>
    <name evidence="7" type="ORF">SERLA73DRAFT_181116</name>
</gene>
<dbReference type="EMBL" id="GL945479">
    <property type="protein sequence ID" value="EGO00498.1"/>
    <property type="molecule type" value="Genomic_DNA"/>
</dbReference>
<accession>F8PV46</accession>
<name>F8PV46_SERL3</name>
<dbReference type="GO" id="GO:0006545">
    <property type="term" value="P:glycine biosynthetic process"/>
    <property type="evidence" value="ECO:0007669"/>
    <property type="project" value="TreeGrafter"/>
</dbReference>
<evidence type="ECO:0000256" key="4">
    <source>
        <dbReference type="ARBA" id="ARBA00023239"/>
    </source>
</evidence>
<dbReference type="Pfam" id="PF01212">
    <property type="entry name" value="Beta_elim_lyase"/>
    <property type="match status" value="2"/>
</dbReference>
<dbReference type="OrthoDB" id="10261951at2759"/>
<keyword evidence="4" id="KW-0456">Lyase</keyword>
<comment type="similarity">
    <text evidence="2">Belongs to the threonine aldolase family.</text>
</comment>
<dbReference type="PANTHER" id="PTHR48097">
    <property type="entry name" value="L-THREONINE ALDOLASE-RELATED"/>
    <property type="match status" value="1"/>
</dbReference>
<dbReference type="Gene3D" id="3.40.640.10">
    <property type="entry name" value="Type I PLP-dependent aspartate aminotransferase-like (Major domain)"/>
    <property type="match status" value="1"/>
</dbReference>
<evidence type="ECO:0000256" key="3">
    <source>
        <dbReference type="ARBA" id="ARBA00022898"/>
    </source>
</evidence>